<dbReference type="EMBL" id="JAEHOE010000018">
    <property type="protein sequence ID" value="KAG2496478.1"/>
    <property type="molecule type" value="Genomic_DNA"/>
</dbReference>
<dbReference type="PANTHER" id="PTHR47909:SF2">
    <property type="entry name" value="GPI INOSITOL-DEACYLASE"/>
    <property type="match status" value="1"/>
</dbReference>
<comment type="caution">
    <text evidence="1">The sequence shown here is derived from an EMBL/GenBank/DDBJ whole genome shotgun (WGS) entry which is preliminary data.</text>
</comment>
<sequence length="290" mass="30231">MAVEVAPVSRLDWSRNAAALTDPSWWQGKLKPRPAVDWYLTRVDSAMQKLKRRLGEAAEAGSDGAPISMLTHSAGGWLGRVYLLDWGVAGVDRFVSLGSPHAPPPEGVLDQTRGILTWVNQAAPGAFHDSVSYTTICGRFVRGESLTGGGAPAPDAAVAATAAAARAAASGALSSASDLEEPRLGSTAEVAAARAAWIAKFAGAGYQQVCGKAEVWGDFIVPQPAAHLDGATQVDLEGVFHSPLGEQLPFFGPWYGSPQILEQWVHHLTGEAAPQGQVAAVPSAVRVAAP</sequence>
<evidence type="ECO:0000313" key="2">
    <source>
        <dbReference type="Proteomes" id="UP000612055"/>
    </source>
</evidence>
<evidence type="ECO:0008006" key="3">
    <source>
        <dbReference type="Google" id="ProtNLM"/>
    </source>
</evidence>
<accession>A0A835Y815</accession>
<protein>
    <recommendedName>
        <fullName evidence="3">GPI inositol-deacylase</fullName>
    </recommendedName>
</protein>
<reference evidence="1" key="1">
    <citation type="journal article" date="2020" name="bioRxiv">
        <title>Comparative genomics of Chlamydomonas.</title>
        <authorList>
            <person name="Craig R.J."/>
            <person name="Hasan A.R."/>
            <person name="Ness R.W."/>
            <person name="Keightley P.D."/>
        </authorList>
    </citation>
    <scope>NUCLEOTIDE SEQUENCE</scope>
    <source>
        <strain evidence="1">CCAP 11/70</strain>
    </source>
</reference>
<name>A0A835Y815_9CHLO</name>
<gene>
    <name evidence="1" type="ORF">HYH03_005304</name>
</gene>
<proteinExistence type="predicted"/>
<dbReference type="AlphaFoldDB" id="A0A835Y815"/>
<dbReference type="SUPFAM" id="SSF53474">
    <property type="entry name" value="alpha/beta-Hydrolases"/>
    <property type="match status" value="1"/>
</dbReference>
<dbReference type="InterPro" id="IPR029058">
    <property type="entry name" value="AB_hydrolase_fold"/>
</dbReference>
<dbReference type="PANTHER" id="PTHR47909">
    <property type="entry name" value="ALPHA/BETA-HYDROLASES SUPERFAMILY PROTEIN"/>
    <property type="match status" value="1"/>
</dbReference>
<evidence type="ECO:0000313" key="1">
    <source>
        <dbReference type="EMBL" id="KAG2496478.1"/>
    </source>
</evidence>
<dbReference type="Gene3D" id="3.40.50.1820">
    <property type="entry name" value="alpha/beta hydrolase"/>
    <property type="match status" value="1"/>
</dbReference>
<dbReference type="OrthoDB" id="348976at2759"/>
<dbReference type="Proteomes" id="UP000612055">
    <property type="component" value="Unassembled WGS sequence"/>
</dbReference>
<keyword evidence="2" id="KW-1185">Reference proteome</keyword>
<organism evidence="1 2">
    <name type="scientific">Edaphochlamys debaryana</name>
    <dbReference type="NCBI Taxonomy" id="47281"/>
    <lineage>
        <taxon>Eukaryota</taxon>
        <taxon>Viridiplantae</taxon>
        <taxon>Chlorophyta</taxon>
        <taxon>core chlorophytes</taxon>
        <taxon>Chlorophyceae</taxon>
        <taxon>CS clade</taxon>
        <taxon>Chlamydomonadales</taxon>
        <taxon>Chlamydomonadales incertae sedis</taxon>
        <taxon>Edaphochlamys</taxon>
    </lineage>
</organism>